<accession>A0ABZ3B1K6</accession>
<dbReference type="InterPro" id="IPR000259">
    <property type="entry name" value="Adhesion_dom_fimbrial"/>
</dbReference>
<feature type="signal peptide" evidence="5">
    <location>
        <begin position="1"/>
        <end position="23"/>
    </location>
</feature>
<dbReference type="PANTHER" id="PTHR33420:SF12">
    <property type="entry name" value="FIMBRIN-LIKE PROTEIN FIMI-RELATED"/>
    <property type="match status" value="1"/>
</dbReference>
<dbReference type="Proteomes" id="UP001466893">
    <property type="component" value="Chromosome"/>
</dbReference>
<comment type="subcellular location">
    <subcellularLocation>
        <location evidence="1">Fimbrium</location>
    </subcellularLocation>
</comment>
<dbReference type="EMBL" id="CP151800">
    <property type="protein sequence ID" value="WZV97195.1"/>
    <property type="molecule type" value="Genomic_DNA"/>
</dbReference>
<evidence type="ECO:0000256" key="2">
    <source>
        <dbReference type="ARBA" id="ARBA00006671"/>
    </source>
</evidence>
<protein>
    <submittedName>
        <fullName evidence="7">Type 1 fimbrial major subunit FimA</fullName>
    </submittedName>
</protein>
<organism evidence="7 8">
    <name type="scientific">Kosakonia calanthes</name>
    <dbReference type="NCBI Taxonomy" id="3139408"/>
    <lineage>
        <taxon>Bacteria</taxon>
        <taxon>Pseudomonadati</taxon>
        <taxon>Pseudomonadota</taxon>
        <taxon>Gammaproteobacteria</taxon>
        <taxon>Enterobacterales</taxon>
        <taxon>Enterobacteriaceae</taxon>
        <taxon>Kosakonia</taxon>
    </lineage>
</organism>
<evidence type="ECO:0000256" key="1">
    <source>
        <dbReference type="ARBA" id="ARBA00004561"/>
    </source>
</evidence>
<dbReference type="InterPro" id="IPR036937">
    <property type="entry name" value="Adhesion_dom_fimbrial_sf"/>
</dbReference>
<name>A0ABZ3B1K6_9ENTR</name>
<dbReference type="Gene3D" id="2.60.40.1090">
    <property type="entry name" value="Fimbrial-type adhesion domain"/>
    <property type="match status" value="1"/>
</dbReference>
<evidence type="ECO:0000313" key="8">
    <source>
        <dbReference type="Proteomes" id="UP001466893"/>
    </source>
</evidence>
<evidence type="ECO:0000256" key="3">
    <source>
        <dbReference type="ARBA" id="ARBA00022729"/>
    </source>
</evidence>
<reference evidence="7 8" key="1">
    <citation type="submission" date="2024-04" db="EMBL/GenBank/DDBJ databases">
        <title>Kosakonia calanthae sp. nov., a halophilic bacterium isolated from leaves of Calanthe tiplacata.</title>
        <authorList>
            <person name="Wu P."/>
        </authorList>
    </citation>
    <scope>NUCLEOTIDE SEQUENCE [LARGE SCALE GENOMIC DNA]</scope>
    <source>
        <strain evidence="7 8">BYX6</strain>
    </source>
</reference>
<keyword evidence="4" id="KW-0281">Fimbrium</keyword>
<evidence type="ECO:0000256" key="4">
    <source>
        <dbReference type="ARBA" id="ARBA00023263"/>
    </source>
</evidence>
<dbReference type="PANTHER" id="PTHR33420">
    <property type="entry name" value="FIMBRIAL SUBUNIT ELFA-RELATED"/>
    <property type="match status" value="1"/>
</dbReference>
<evidence type="ECO:0000256" key="5">
    <source>
        <dbReference type="SAM" id="SignalP"/>
    </source>
</evidence>
<evidence type="ECO:0000313" key="7">
    <source>
        <dbReference type="EMBL" id="WZV97195.1"/>
    </source>
</evidence>
<evidence type="ECO:0000259" key="6">
    <source>
        <dbReference type="Pfam" id="PF00419"/>
    </source>
</evidence>
<dbReference type="InterPro" id="IPR008966">
    <property type="entry name" value="Adhesion_dom_sf"/>
</dbReference>
<comment type="similarity">
    <text evidence="2">Belongs to the fimbrial protein family.</text>
</comment>
<feature type="chain" id="PRO_5047000255" evidence="5">
    <location>
        <begin position="24"/>
        <end position="184"/>
    </location>
</feature>
<dbReference type="SUPFAM" id="SSF49401">
    <property type="entry name" value="Bacterial adhesins"/>
    <property type="match status" value="1"/>
</dbReference>
<proteinExistence type="inferred from homology"/>
<dbReference type="InterPro" id="IPR050263">
    <property type="entry name" value="Bact_Fimbrial_Adh_Pro"/>
</dbReference>
<gene>
    <name evidence="7" type="primary">fimA</name>
    <name evidence="7" type="ORF">AAEY27_16190</name>
</gene>
<dbReference type="Pfam" id="PF00419">
    <property type="entry name" value="Fimbrial"/>
    <property type="match status" value="1"/>
</dbReference>
<dbReference type="RefSeq" id="WP_342321753.1">
    <property type="nucleotide sequence ID" value="NZ_CP151800.1"/>
</dbReference>
<dbReference type="NCBIfam" id="NF011741">
    <property type="entry name" value="PRK15194.1"/>
    <property type="match status" value="1"/>
</dbReference>
<keyword evidence="8" id="KW-1185">Reference proteome</keyword>
<feature type="domain" description="Fimbrial-type adhesion" evidence="6">
    <location>
        <begin position="35"/>
        <end position="183"/>
    </location>
</feature>
<sequence length="184" mass="18914">MNNKLTTLSIAASFILTSGAIQAAEPVHISGGNVHFEGELVHGACALSTRSGTQTVQLGFYRTSTFTKIGDTTPSVPFSLIVNECDQSIASTASVAFSGRADARDSSLLSLSSVNNGASATGVGIEILDATSKPLKPDGATFSNTQPLVGGTNTLRFSARYKATAATATAGQANADATFIMKYE</sequence>
<keyword evidence="3 5" id="KW-0732">Signal</keyword>